<dbReference type="EMBL" id="JBHUNF010000004">
    <property type="protein sequence ID" value="MFD2675157.1"/>
    <property type="molecule type" value="Genomic_DNA"/>
</dbReference>
<dbReference type="RefSeq" id="WP_066059191.1">
    <property type="nucleotide sequence ID" value="NZ_JBHUNF010000004.1"/>
</dbReference>
<feature type="domain" description="Pyridoxamine kinase/Phosphomethylpyrimidine kinase" evidence="15">
    <location>
        <begin position="16"/>
        <end position="254"/>
    </location>
</feature>
<sequence length="267" mass="27996">MTAPTPVTFVIAGSESTGGAGCQADLRTLQEFNVYGALTLSCIVSFDPKDNWNHRFVPIDAQVIRDQAEATLADWSPASVKIGMLGAVPTIEAVRDILAEAKLPNIVLDPVLICKGQEPGAALDIDTALRREVLPFADVLTPNLVETSILSGMDDLASVRDFGEAAKRIADAGARAVLVKGGMDTPGDQAIDVLWDGSELVQFARPKVGSKRVSGAGDTLATAIAAGLAKGDSLHDAVDAAKSFVTEGIARSLEGQTPFDVVWQGDR</sequence>
<dbReference type="EC" id="2.7.1.35" evidence="3"/>
<protein>
    <recommendedName>
        <fullName evidence="3">pyridoxal kinase</fullName>
        <ecNumber evidence="3">2.7.1.35</ecNumber>
    </recommendedName>
    <alternativeName>
        <fullName evidence="11">PN/PL/PM kinase</fullName>
    </alternativeName>
    <alternativeName>
        <fullName evidence="12">Pyridoxal kinase</fullName>
    </alternativeName>
    <alternativeName>
        <fullName evidence="10">Pyridoxamine kinase</fullName>
    </alternativeName>
    <alternativeName>
        <fullName evidence="13">Vitamin B6 kinase</fullName>
    </alternativeName>
</protein>
<comment type="similarity">
    <text evidence="2">Belongs to the ThiD family.</text>
</comment>
<dbReference type="InterPro" id="IPR029056">
    <property type="entry name" value="Ribokinase-like"/>
</dbReference>
<dbReference type="GO" id="GO:0016301">
    <property type="term" value="F:kinase activity"/>
    <property type="evidence" value="ECO:0007669"/>
    <property type="project" value="UniProtKB-KW"/>
</dbReference>
<keyword evidence="9" id="KW-0460">Magnesium</keyword>
<dbReference type="CDD" id="cd01169">
    <property type="entry name" value="HMPP_kinase"/>
    <property type="match status" value="1"/>
</dbReference>
<dbReference type="PANTHER" id="PTHR20858">
    <property type="entry name" value="PHOSPHOMETHYLPYRIMIDINE KINASE"/>
    <property type="match status" value="1"/>
</dbReference>
<evidence type="ECO:0000256" key="9">
    <source>
        <dbReference type="ARBA" id="ARBA00022842"/>
    </source>
</evidence>
<evidence type="ECO:0000259" key="15">
    <source>
        <dbReference type="Pfam" id="PF08543"/>
    </source>
</evidence>
<name>A0ABW5RJP3_9MICO</name>
<keyword evidence="5" id="KW-0479">Metal-binding</keyword>
<dbReference type="InterPro" id="IPR004399">
    <property type="entry name" value="HMP/HMP-P_kinase_dom"/>
</dbReference>
<evidence type="ECO:0000313" key="17">
    <source>
        <dbReference type="Proteomes" id="UP001597453"/>
    </source>
</evidence>
<evidence type="ECO:0000256" key="14">
    <source>
        <dbReference type="ARBA" id="ARBA00049293"/>
    </source>
</evidence>
<dbReference type="PANTHER" id="PTHR20858:SF19">
    <property type="entry name" value="PYRIDOXINE KINASE"/>
    <property type="match status" value="1"/>
</dbReference>
<evidence type="ECO:0000256" key="1">
    <source>
        <dbReference type="ARBA" id="ARBA00003848"/>
    </source>
</evidence>
<evidence type="ECO:0000313" key="16">
    <source>
        <dbReference type="EMBL" id="MFD2675157.1"/>
    </source>
</evidence>
<evidence type="ECO:0000256" key="6">
    <source>
        <dbReference type="ARBA" id="ARBA00022741"/>
    </source>
</evidence>
<comment type="caution">
    <text evidence="16">The sequence shown here is derived from an EMBL/GenBank/DDBJ whole genome shotgun (WGS) entry which is preliminary data.</text>
</comment>
<evidence type="ECO:0000256" key="13">
    <source>
        <dbReference type="ARBA" id="ARBA00042531"/>
    </source>
</evidence>
<keyword evidence="17" id="KW-1185">Reference proteome</keyword>
<evidence type="ECO:0000256" key="10">
    <source>
        <dbReference type="ARBA" id="ARBA00042307"/>
    </source>
</evidence>
<keyword evidence="4" id="KW-0808">Transferase</keyword>
<comment type="catalytic activity">
    <reaction evidence="14">
        <text>pyridoxal + ATP = pyridoxal 5'-phosphate + ADP + H(+)</text>
        <dbReference type="Rhea" id="RHEA:10224"/>
        <dbReference type="ChEBI" id="CHEBI:15378"/>
        <dbReference type="ChEBI" id="CHEBI:17310"/>
        <dbReference type="ChEBI" id="CHEBI:30616"/>
        <dbReference type="ChEBI" id="CHEBI:456216"/>
        <dbReference type="ChEBI" id="CHEBI:597326"/>
        <dbReference type="EC" id="2.7.1.35"/>
    </reaction>
</comment>
<evidence type="ECO:0000256" key="11">
    <source>
        <dbReference type="ARBA" id="ARBA00042348"/>
    </source>
</evidence>
<evidence type="ECO:0000256" key="7">
    <source>
        <dbReference type="ARBA" id="ARBA00022777"/>
    </source>
</evidence>
<keyword evidence="6" id="KW-0547">Nucleotide-binding</keyword>
<organism evidence="16 17">
    <name type="scientific">Gulosibacter bifidus</name>
    <dbReference type="NCBI Taxonomy" id="272239"/>
    <lineage>
        <taxon>Bacteria</taxon>
        <taxon>Bacillati</taxon>
        <taxon>Actinomycetota</taxon>
        <taxon>Actinomycetes</taxon>
        <taxon>Micrococcales</taxon>
        <taxon>Microbacteriaceae</taxon>
        <taxon>Gulosibacter</taxon>
    </lineage>
</organism>
<comment type="function">
    <text evidence="1">Catalyzes the phosphorylation of hydroxymethylpyrimidine phosphate (HMP-P) to HMP-PP, and of HMP to HMP-P.</text>
</comment>
<evidence type="ECO:0000256" key="5">
    <source>
        <dbReference type="ARBA" id="ARBA00022723"/>
    </source>
</evidence>
<gene>
    <name evidence="16" type="ORF">ACFSUQ_07610</name>
</gene>
<evidence type="ECO:0000256" key="4">
    <source>
        <dbReference type="ARBA" id="ARBA00022679"/>
    </source>
</evidence>
<evidence type="ECO:0000256" key="8">
    <source>
        <dbReference type="ARBA" id="ARBA00022840"/>
    </source>
</evidence>
<keyword evidence="8" id="KW-0067">ATP-binding</keyword>
<accession>A0ABW5RJP3</accession>
<dbReference type="Proteomes" id="UP001597453">
    <property type="component" value="Unassembled WGS sequence"/>
</dbReference>
<proteinExistence type="inferred from homology"/>
<dbReference type="Gene3D" id="3.40.1190.20">
    <property type="match status" value="1"/>
</dbReference>
<dbReference type="Pfam" id="PF08543">
    <property type="entry name" value="Phos_pyr_kin"/>
    <property type="match status" value="1"/>
</dbReference>
<keyword evidence="7 16" id="KW-0418">Kinase</keyword>
<reference evidence="17" key="1">
    <citation type="journal article" date="2019" name="Int. J. Syst. Evol. Microbiol.">
        <title>The Global Catalogue of Microorganisms (GCM) 10K type strain sequencing project: providing services to taxonomists for standard genome sequencing and annotation.</title>
        <authorList>
            <consortium name="The Broad Institute Genomics Platform"/>
            <consortium name="The Broad Institute Genome Sequencing Center for Infectious Disease"/>
            <person name="Wu L."/>
            <person name="Ma J."/>
        </authorList>
    </citation>
    <scope>NUCLEOTIDE SEQUENCE [LARGE SCALE GENOMIC DNA]</scope>
    <source>
        <strain evidence="17">TISTR 1511</strain>
    </source>
</reference>
<evidence type="ECO:0000256" key="12">
    <source>
        <dbReference type="ARBA" id="ARBA00042396"/>
    </source>
</evidence>
<evidence type="ECO:0000256" key="3">
    <source>
        <dbReference type="ARBA" id="ARBA00012104"/>
    </source>
</evidence>
<dbReference type="InterPro" id="IPR013749">
    <property type="entry name" value="PM/HMP-P_kinase-1"/>
</dbReference>
<evidence type="ECO:0000256" key="2">
    <source>
        <dbReference type="ARBA" id="ARBA00009879"/>
    </source>
</evidence>
<dbReference type="SUPFAM" id="SSF53613">
    <property type="entry name" value="Ribokinase-like"/>
    <property type="match status" value="1"/>
</dbReference>